<dbReference type="InterPro" id="IPR011110">
    <property type="entry name" value="Reg_prop"/>
</dbReference>
<dbReference type="InterPro" id="IPR011123">
    <property type="entry name" value="Y_Y_Y"/>
</dbReference>
<dbReference type="Gene3D" id="1.10.287.130">
    <property type="match status" value="1"/>
</dbReference>
<dbReference type="Pfam" id="PF07494">
    <property type="entry name" value="Reg_prop"/>
    <property type="match status" value="4"/>
</dbReference>
<keyword evidence="7" id="KW-0808">Transferase</keyword>
<comment type="caution">
    <text evidence="7">The sequence shown here is derived from an EMBL/GenBank/DDBJ whole genome shotgun (WGS) entry which is preliminary data.</text>
</comment>
<feature type="transmembrane region" description="Helical" evidence="5">
    <location>
        <begin position="763"/>
        <end position="785"/>
    </location>
</feature>
<dbReference type="InterPro" id="IPR013783">
    <property type="entry name" value="Ig-like_fold"/>
</dbReference>
<dbReference type="InterPro" id="IPR004358">
    <property type="entry name" value="Sig_transdc_His_kin-like_C"/>
</dbReference>
<keyword evidence="3" id="KW-0597">Phosphoprotein</keyword>
<dbReference type="Gene3D" id="3.30.565.10">
    <property type="entry name" value="Histidine kinase-like ATPase, C-terminal domain"/>
    <property type="match status" value="1"/>
</dbReference>
<evidence type="ECO:0000256" key="2">
    <source>
        <dbReference type="ARBA" id="ARBA00012438"/>
    </source>
</evidence>
<dbReference type="EMBL" id="BAABHD010000084">
    <property type="protein sequence ID" value="GAA4469787.1"/>
    <property type="molecule type" value="Genomic_DNA"/>
</dbReference>
<keyword evidence="8" id="KW-1185">Reference proteome</keyword>
<dbReference type="SUPFAM" id="SSF47384">
    <property type="entry name" value="Homodimeric domain of signal transducing histidine kinase"/>
    <property type="match status" value="1"/>
</dbReference>
<dbReference type="EC" id="2.7.13.3" evidence="2"/>
<dbReference type="SUPFAM" id="SSF55874">
    <property type="entry name" value="ATPase domain of HSP90 chaperone/DNA topoisomerase II/histidine kinase"/>
    <property type="match status" value="1"/>
</dbReference>
<evidence type="ECO:0000313" key="7">
    <source>
        <dbReference type="EMBL" id="GAA4469787.1"/>
    </source>
</evidence>
<dbReference type="Gene3D" id="2.60.40.10">
    <property type="entry name" value="Immunoglobulins"/>
    <property type="match status" value="1"/>
</dbReference>
<dbReference type="InterPro" id="IPR003661">
    <property type="entry name" value="HisK_dim/P_dom"/>
</dbReference>
<dbReference type="SUPFAM" id="SSF63829">
    <property type="entry name" value="Calcium-dependent phosphotriesterase"/>
    <property type="match status" value="4"/>
</dbReference>
<reference evidence="8" key="1">
    <citation type="journal article" date="2019" name="Int. J. Syst. Evol. Microbiol.">
        <title>The Global Catalogue of Microorganisms (GCM) 10K type strain sequencing project: providing services to taxonomists for standard genome sequencing and annotation.</title>
        <authorList>
            <consortium name="The Broad Institute Genomics Platform"/>
            <consortium name="The Broad Institute Genome Sequencing Center for Infectious Disease"/>
            <person name="Wu L."/>
            <person name="Ma J."/>
        </authorList>
    </citation>
    <scope>NUCLEOTIDE SEQUENCE [LARGE SCALE GENOMIC DNA]</scope>
    <source>
        <strain evidence="8">JCM 17927</strain>
    </source>
</reference>
<protein>
    <recommendedName>
        <fullName evidence="2">histidine kinase</fullName>
        <ecNumber evidence="2">2.7.13.3</ecNumber>
    </recommendedName>
</protein>
<dbReference type="Proteomes" id="UP001501175">
    <property type="component" value="Unassembled WGS sequence"/>
</dbReference>
<dbReference type="Gene3D" id="2.130.10.10">
    <property type="entry name" value="YVTN repeat-like/Quinoprotein amine dehydrogenase"/>
    <property type="match status" value="3"/>
</dbReference>
<dbReference type="InterPro" id="IPR036097">
    <property type="entry name" value="HisK_dim/P_sf"/>
</dbReference>
<sequence length="1092" mass="123012">MMQDRQGFIWFATQDGINKYDGYTMTLYQNDPRDTNSLGDNNAMAVFEDHTGLIWIGTGGGGGVNSFNPETGVWKRYPHHPNNPNSMGKGAIEGIAEDNNGVLWFGSTDGLTSYDPQKNLFHQYVHKPEDKSSLVNNRVFSICKDEKGRLWIGTGDGLDLYNPGENSFIHITGDAKDSVALKNSIVHHIFKDNKGQIWLSTLNHGLIVLDPDTRKCIKHFYDNPEDANDLGNNFIYTTTQDKTGNFWISASNGLFRHDPLTGQFTLYKDKEFLPELETLGHCILVDNAGLVWLGTTGRGAVYFSPIQRKFYRYLHEATSLFGSGSNQIAAILKSQKNLVYILTNRNLLQFQPQKKELTLLYEPDNIKNDKSDSYFAAACEEKPGVFWLGTSQHGIIQFDSHTGKVINFKNDPKDPSSIASNNVDVLFKDRNNTIWVGTDGGNLQYYDGKQKKFIRYDFHLKKRNAEFYPGIRFIYEDKEGMLWVAIHSGFFSTGGGGLYRIDRKKRMVVHYYYKPNDPHSLSNNSATCIYEDQQGFIWLGTYGSGLNKLNPKTGKFTTYTKGNGLQSNTIHAISGDKAGNVWILAKEGITRLNTQTLQTTRFTYTDGLAGSPSGVLIAGFQTGNATLQDPTDGTIYFGSNNGFTVFHPDRIQQNRYKPAVAITQFKVKDHPYPITGKEITLSYDKNFFDIDFVALSFLSATKNQYAYQLAGLDADWIYNGTGRTARYTDVKHGTYTFRVKAANSDGVWNEQGASIKVVVLPPWWYTWWAYTIYAILFAGGIWSYIQYRSRELRRENRRLEDKVAARTEQIQHQKEEIESQRDNLEQTLAELKTTQAQLIQKEKMASLGELTAGIAHEIQNPLNFVNNLAEVSTELVEELEEEIRAGRAEDALEITEDLRETLEKVNHHGKRADSIVKGMLQHSRTSSGEKQPTDLNALADEYLRLAYQGLRAKDKTFNADLRLNLDPNLGQVAMAPQEIGRVLLNLYNNAFYATQQKAKLADHDYQPQIEITTHAQDCKVALRVKDNGTGIPEEILNKIYQPFFTTKPTGQGTGLGLSLSYDIVTKGHNGEMKVESQEGLGTEFSIYLPVTG</sequence>
<organism evidence="7 8">
    <name type="scientific">Nibrella saemangeumensis</name>
    <dbReference type="NCBI Taxonomy" id="1084526"/>
    <lineage>
        <taxon>Bacteria</taxon>
        <taxon>Pseudomonadati</taxon>
        <taxon>Bacteroidota</taxon>
        <taxon>Cytophagia</taxon>
        <taxon>Cytophagales</taxon>
        <taxon>Spirosomataceae</taxon>
        <taxon>Nibrella</taxon>
    </lineage>
</organism>
<keyword evidence="4" id="KW-0175">Coiled coil</keyword>
<dbReference type="Pfam" id="PF00512">
    <property type="entry name" value="HisKA"/>
    <property type="match status" value="1"/>
</dbReference>
<dbReference type="GO" id="GO:0016301">
    <property type="term" value="F:kinase activity"/>
    <property type="evidence" value="ECO:0007669"/>
    <property type="project" value="UniProtKB-KW"/>
</dbReference>
<accession>A0ABP8NRA0</accession>
<keyword evidence="5" id="KW-1133">Transmembrane helix</keyword>
<comment type="catalytic activity">
    <reaction evidence="1">
        <text>ATP + protein L-histidine = ADP + protein N-phospho-L-histidine.</text>
        <dbReference type="EC" id="2.7.13.3"/>
    </reaction>
</comment>
<keyword evidence="5" id="KW-0472">Membrane</keyword>
<dbReference type="CDD" id="cd00082">
    <property type="entry name" value="HisKA"/>
    <property type="match status" value="1"/>
</dbReference>
<dbReference type="PRINTS" id="PR00344">
    <property type="entry name" value="BCTRLSENSOR"/>
</dbReference>
<evidence type="ECO:0000256" key="1">
    <source>
        <dbReference type="ARBA" id="ARBA00000085"/>
    </source>
</evidence>
<evidence type="ECO:0000256" key="3">
    <source>
        <dbReference type="ARBA" id="ARBA00022553"/>
    </source>
</evidence>
<dbReference type="PROSITE" id="PS50109">
    <property type="entry name" value="HIS_KIN"/>
    <property type="match status" value="1"/>
</dbReference>
<name>A0ABP8NRA0_9BACT</name>
<dbReference type="Pfam" id="PF07495">
    <property type="entry name" value="Y_Y_Y"/>
    <property type="match status" value="1"/>
</dbReference>
<feature type="domain" description="Histidine kinase" evidence="6">
    <location>
        <begin position="853"/>
        <end position="1092"/>
    </location>
</feature>
<dbReference type="SMART" id="SM00388">
    <property type="entry name" value="HisKA"/>
    <property type="match status" value="1"/>
</dbReference>
<feature type="coiled-coil region" evidence="4">
    <location>
        <begin position="789"/>
        <end position="889"/>
    </location>
</feature>
<dbReference type="Pfam" id="PF02518">
    <property type="entry name" value="HATPase_c"/>
    <property type="match status" value="1"/>
</dbReference>
<dbReference type="InterPro" id="IPR036890">
    <property type="entry name" value="HATPase_C_sf"/>
</dbReference>
<dbReference type="PANTHER" id="PTHR43547">
    <property type="entry name" value="TWO-COMPONENT HISTIDINE KINASE"/>
    <property type="match status" value="1"/>
</dbReference>
<evidence type="ECO:0000256" key="5">
    <source>
        <dbReference type="SAM" id="Phobius"/>
    </source>
</evidence>
<keyword evidence="7" id="KW-0418">Kinase</keyword>
<evidence type="ECO:0000256" key="4">
    <source>
        <dbReference type="SAM" id="Coils"/>
    </source>
</evidence>
<dbReference type="InterPro" id="IPR015943">
    <property type="entry name" value="WD40/YVTN_repeat-like_dom_sf"/>
</dbReference>
<proteinExistence type="predicted"/>
<gene>
    <name evidence="7" type="ORF">GCM10023189_57350</name>
</gene>
<evidence type="ECO:0000313" key="8">
    <source>
        <dbReference type="Proteomes" id="UP001501175"/>
    </source>
</evidence>
<evidence type="ECO:0000259" key="6">
    <source>
        <dbReference type="PROSITE" id="PS50109"/>
    </source>
</evidence>
<dbReference type="PANTHER" id="PTHR43547:SF2">
    <property type="entry name" value="HYBRID SIGNAL TRANSDUCTION HISTIDINE KINASE C"/>
    <property type="match status" value="1"/>
</dbReference>
<dbReference type="InterPro" id="IPR003594">
    <property type="entry name" value="HATPase_dom"/>
</dbReference>
<dbReference type="InterPro" id="IPR005467">
    <property type="entry name" value="His_kinase_dom"/>
</dbReference>
<dbReference type="SMART" id="SM00387">
    <property type="entry name" value="HATPase_c"/>
    <property type="match status" value="1"/>
</dbReference>
<keyword evidence="5" id="KW-0812">Transmembrane</keyword>